<evidence type="ECO:0000259" key="2">
    <source>
        <dbReference type="Pfam" id="PF13399"/>
    </source>
</evidence>
<gene>
    <name evidence="3" type="ORF">EII34_09815</name>
</gene>
<dbReference type="AlphaFoldDB" id="A0A3P1T542"/>
<protein>
    <submittedName>
        <fullName evidence="3">LytR family transcriptional regulator</fullName>
    </submittedName>
</protein>
<dbReference type="EMBL" id="RQZG01000010">
    <property type="protein sequence ID" value="RRD04591.1"/>
    <property type="molecule type" value="Genomic_DNA"/>
</dbReference>
<evidence type="ECO:0000313" key="3">
    <source>
        <dbReference type="EMBL" id="RRD04591.1"/>
    </source>
</evidence>
<evidence type="ECO:0000256" key="1">
    <source>
        <dbReference type="SAM" id="Phobius"/>
    </source>
</evidence>
<dbReference type="InterPro" id="IPR027381">
    <property type="entry name" value="LytR/CpsA/Psr_C"/>
</dbReference>
<sequence length="196" mass="20801">MPECSNWTEPEPSETTLRIFRLIATPFLLLGLLALLVWGAFWGWRNLTAPLPEPEPTPCVTHTTELLTPNQVTVRVINGGQTVGLANRIGEALIEAGFRVDKISNTEERIDKVVIIRSGSNNADAATLVGSHFNDAVIENDARIDGTVDILVGNNFPGQAASPLTEVPVSAGTICLAPSPSPTDLPSGPAPEATQS</sequence>
<dbReference type="Proteomes" id="UP000280819">
    <property type="component" value="Unassembled WGS sequence"/>
</dbReference>
<keyword evidence="1" id="KW-0472">Membrane</keyword>
<feature type="domain" description="LytR/CpsA/Psr regulator C-terminal" evidence="2">
    <location>
        <begin position="71"/>
        <end position="156"/>
    </location>
</feature>
<dbReference type="Gene3D" id="3.30.70.2390">
    <property type="match status" value="1"/>
</dbReference>
<dbReference type="OrthoDB" id="3728747at2"/>
<feature type="transmembrane region" description="Helical" evidence="1">
    <location>
        <begin position="20"/>
        <end position="44"/>
    </location>
</feature>
<comment type="caution">
    <text evidence="3">The sequence shown here is derived from an EMBL/GenBank/DDBJ whole genome shotgun (WGS) entry which is preliminary data.</text>
</comment>
<organism evidence="3 4">
    <name type="scientific">Arachnia propionica</name>
    <dbReference type="NCBI Taxonomy" id="1750"/>
    <lineage>
        <taxon>Bacteria</taxon>
        <taxon>Bacillati</taxon>
        <taxon>Actinomycetota</taxon>
        <taxon>Actinomycetes</taxon>
        <taxon>Propionibacteriales</taxon>
        <taxon>Propionibacteriaceae</taxon>
        <taxon>Arachnia</taxon>
    </lineage>
</organism>
<reference evidence="3 4" key="1">
    <citation type="submission" date="2018-11" db="EMBL/GenBank/DDBJ databases">
        <title>Genomes From Bacteria Associated with the Canine Oral Cavity: a Test Case for Automated Genome-Based Taxonomic Assignment.</title>
        <authorList>
            <person name="Coil D.A."/>
            <person name="Jospin G."/>
            <person name="Darling A.E."/>
            <person name="Wallis C."/>
            <person name="Davis I.J."/>
            <person name="Harris S."/>
            <person name="Eisen J.A."/>
            <person name="Holcombe L.J."/>
            <person name="O'Flynn C."/>
        </authorList>
    </citation>
    <scope>NUCLEOTIDE SEQUENCE [LARGE SCALE GENOMIC DNA]</scope>
    <source>
        <strain evidence="3 4">OH887_COT-365</strain>
    </source>
</reference>
<accession>A0A3P1T542</accession>
<name>A0A3P1T542_9ACTN</name>
<evidence type="ECO:0000313" key="4">
    <source>
        <dbReference type="Proteomes" id="UP000280819"/>
    </source>
</evidence>
<keyword evidence="1" id="KW-1133">Transmembrane helix</keyword>
<keyword evidence="1" id="KW-0812">Transmembrane</keyword>
<proteinExistence type="predicted"/>
<dbReference type="Pfam" id="PF13399">
    <property type="entry name" value="LytR_C"/>
    <property type="match status" value="1"/>
</dbReference>